<proteinExistence type="predicted"/>
<sequence length="77" mass="9041">MRTNISRIVAMNREEFERLKEELEKPIDFESLVETGALIQKGKSYYLGNKDLLPEYVSKKIKSLEQNKNGLKVTFYK</sequence>
<name>A0AAD1K9N5_9GAMM</name>
<protein>
    <submittedName>
        <fullName evidence="1">Uncharacterized protein</fullName>
    </submittedName>
</protein>
<dbReference type="Proteomes" id="UP000825078">
    <property type="component" value="Chromosome"/>
</dbReference>
<organism evidence="1 2">
    <name type="scientific">Shewanella algae</name>
    <dbReference type="NCBI Taxonomy" id="38313"/>
    <lineage>
        <taxon>Bacteria</taxon>
        <taxon>Pseudomonadati</taxon>
        <taxon>Pseudomonadota</taxon>
        <taxon>Gammaproteobacteria</taxon>
        <taxon>Alteromonadales</taxon>
        <taxon>Shewanellaceae</taxon>
        <taxon>Shewanella</taxon>
    </lineage>
</organism>
<dbReference type="AlphaFoldDB" id="A0AAD1K9N5"/>
<evidence type="ECO:0000313" key="2">
    <source>
        <dbReference type="Proteomes" id="UP000825078"/>
    </source>
</evidence>
<gene>
    <name evidence="1" type="ORF">TUM17379_15340</name>
</gene>
<dbReference type="EMBL" id="AP024613">
    <property type="protein sequence ID" value="BCV44516.1"/>
    <property type="molecule type" value="Genomic_DNA"/>
</dbReference>
<reference evidence="1" key="1">
    <citation type="submission" date="2021-05" db="EMBL/GenBank/DDBJ databases">
        <title>Molecular characterization for Shewanella algae harboring chromosomal blaOXA-55-like strains isolated from clinical and environment sample.</title>
        <authorList>
            <person name="Ohama Y."/>
            <person name="Aoki K."/>
            <person name="Harada S."/>
            <person name="Moriya K."/>
            <person name="Ishii Y."/>
            <person name="Tateda K."/>
        </authorList>
    </citation>
    <scope>NUCLEOTIDE SEQUENCE</scope>
    <source>
        <strain evidence="1">TUM17379</strain>
    </source>
</reference>
<evidence type="ECO:0000313" key="1">
    <source>
        <dbReference type="EMBL" id="BCV44516.1"/>
    </source>
</evidence>
<accession>A0AAD1K9N5</accession>